<evidence type="ECO:0000313" key="1">
    <source>
        <dbReference type="EMBL" id="RNI30952.1"/>
    </source>
</evidence>
<dbReference type="EMBL" id="RJJE01000006">
    <property type="protein sequence ID" value="RNI30952.1"/>
    <property type="molecule type" value="Genomic_DNA"/>
</dbReference>
<proteinExistence type="predicted"/>
<name>A0A3M9MZG2_9BACT</name>
<dbReference type="AlphaFoldDB" id="A0A3M9MZG2"/>
<accession>A0A3M9MZG2</accession>
<organism evidence="1 2">
    <name type="scientific">Rufibacter immobilis</name>
    <dbReference type="NCBI Taxonomy" id="1348778"/>
    <lineage>
        <taxon>Bacteria</taxon>
        <taxon>Pseudomonadati</taxon>
        <taxon>Bacteroidota</taxon>
        <taxon>Cytophagia</taxon>
        <taxon>Cytophagales</taxon>
        <taxon>Hymenobacteraceae</taxon>
        <taxon>Rufibacter</taxon>
    </lineage>
</organism>
<evidence type="ECO:0000313" key="2">
    <source>
        <dbReference type="Proteomes" id="UP000271010"/>
    </source>
</evidence>
<sequence>MITLKNTQEDAHFLIYKTHAPTVSRLVIKNLITDQEQELGFESLELANSYRLSLIDPDLSGFQGSNLLLVYDGNDQLIYKEMIFYYTL</sequence>
<protein>
    <submittedName>
        <fullName evidence="1">Uncharacterized protein</fullName>
    </submittedName>
</protein>
<gene>
    <name evidence="1" type="ORF">EFA69_06575</name>
</gene>
<dbReference type="RefSeq" id="WP_123132311.1">
    <property type="nucleotide sequence ID" value="NZ_RJJE01000006.1"/>
</dbReference>
<dbReference type="Proteomes" id="UP000271010">
    <property type="component" value="Unassembled WGS sequence"/>
</dbReference>
<keyword evidence="2" id="KW-1185">Reference proteome</keyword>
<comment type="caution">
    <text evidence="1">The sequence shown here is derived from an EMBL/GenBank/DDBJ whole genome shotgun (WGS) entry which is preliminary data.</text>
</comment>
<reference evidence="1 2" key="1">
    <citation type="submission" date="2018-11" db="EMBL/GenBank/DDBJ databases">
        <title>Rufibacter latericius sp. nov., isolated from water in Baiyang Lake.</title>
        <authorList>
            <person name="Yang Y."/>
        </authorList>
    </citation>
    <scope>NUCLEOTIDE SEQUENCE [LARGE SCALE GENOMIC DNA]</scope>
    <source>
        <strain evidence="1 2">MCC P1</strain>
    </source>
</reference>